<evidence type="ECO:0000313" key="4">
    <source>
        <dbReference type="EMBL" id="BCM24275.1"/>
    </source>
</evidence>
<dbReference type="GO" id="GO:0015562">
    <property type="term" value="F:efflux transmembrane transporter activity"/>
    <property type="evidence" value="ECO:0007669"/>
    <property type="project" value="InterPro"/>
</dbReference>
<comment type="similarity">
    <text evidence="1 2">Belongs to the outer membrane factor (OMF) (TC 1.B.17) family.</text>
</comment>
<gene>
    <name evidence="4" type="ORF">ZMTM_05340</name>
</gene>
<proteinExistence type="inferred from homology"/>
<evidence type="ECO:0000256" key="2">
    <source>
        <dbReference type="RuleBase" id="RU362097"/>
    </source>
</evidence>
<dbReference type="Proteomes" id="UP000826722">
    <property type="component" value="Chromosome"/>
</dbReference>
<protein>
    <submittedName>
        <fullName evidence="4">RND transporter</fullName>
    </submittedName>
</protein>
<dbReference type="PANTHER" id="PTHR30203:SF33">
    <property type="entry name" value="BLR4455 PROTEIN"/>
    <property type="match status" value="1"/>
</dbReference>
<keyword evidence="2" id="KW-0449">Lipoprotein</keyword>
<dbReference type="AlphaFoldDB" id="A0A8D5FYW4"/>
<dbReference type="SUPFAM" id="SSF56954">
    <property type="entry name" value="Outer membrane efflux proteins (OEP)"/>
    <property type="match status" value="1"/>
</dbReference>
<dbReference type="PANTHER" id="PTHR30203">
    <property type="entry name" value="OUTER MEMBRANE CATION EFFLUX PROTEIN"/>
    <property type="match status" value="1"/>
</dbReference>
<reference evidence="4" key="1">
    <citation type="journal article" date="2021" name="Arch. Microbiol.">
        <title>Methyloradius palustris gen. nov., sp. nov., a methanol-oxidizing bacterium isolated from snow.</title>
        <authorList>
            <person name="Miyadera T."/>
            <person name="Kojima H."/>
            <person name="Fukui M."/>
        </authorList>
    </citation>
    <scope>NUCLEOTIDE SEQUENCE</scope>
    <source>
        <strain evidence="4">Zm11</strain>
    </source>
</reference>
<dbReference type="GO" id="GO:0005886">
    <property type="term" value="C:plasma membrane"/>
    <property type="evidence" value="ECO:0007669"/>
    <property type="project" value="UniProtKB-SubCell"/>
</dbReference>
<keyword evidence="2" id="KW-1134">Transmembrane beta strand</keyword>
<accession>A0A8D5FYW4</accession>
<dbReference type="Gene3D" id="2.20.200.10">
    <property type="entry name" value="Outer membrane efflux proteins (OEP)"/>
    <property type="match status" value="1"/>
</dbReference>
<keyword evidence="5" id="KW-1185">Reference proteome</keyword>
<keyword evidence="2" id="KW-0564">Palmitate</keyword>
<dbReference type="KEGG" id="mpau:ZMTM_05340"/>
<keyword evidence="2" id="KW-0472">Membrane</keyword>
<evidence type="ECO:0000256" key="1">
    <source>
        <dbReference type="ARBA" id="ARBA00007613"/>
    </source>
</evidence>
<keyword evidence="2" id="KW-0812">Transmembrane</keyword>
<evidence type="ECO:0000313" key="5">
    <source>
        <dbReference type="Proteomes" id="UP000826722"/>
    </source>
</evidence>
<dbReference type="InterPro" id="IPR003423">
    <property type="entry name" value="OMP_efflux"/>
</dbReference>
<organism evidence="4 5">
    <name type="scientific">Methyloradius palustris</name>
    <dbReference type="NCBI Taxonomy" id="2778876"/>
    <lineage>
        <taxon>Bacteria</taxon>
        <taxon>Pseudomonadati</taxon>
        <taxon>Pseudomonadota</taxon>
        <taxon>Betaproteobacteria</taxon>
        <taxon>Nitrosomonadales</taxon>
        <taxon>Methylophilaceae</taxon>
        <taxon>Methyloradius</taxon>
    </lineage>
</organism>
<dbReference type="InterPro" id="IPR010131">
    <property type="entry name" value="MdtP/NodT-like"/>
</dbReference>
<dbReference type="NCBIfam" id="TIGR01845">
    <property type="entry name" value="outer_NodT"/>
    <property type="match status" value="1"/>
</dbReference>
<feature type="region of interest" description="Disordered" evidence="3">
    <location>
        <begin position="90"/>
        <end position="109"/>
    </location>
</feature>
<evidence type="ECO:0000256" key="3">
    <source>
        <dbReference type="SAM" id="MobiDB-lite"/>
    </source>
</evidence>
<name>A0A8D5FYW4_9PROT</name>
<dbReference type="Gene3D" id="1.20.1600.10">
    <property type="entry name" value="Outer membrane efflux proteins (OEP)"/>
    <property type="match status" value="1"/>
</dbReference>
<dbReference type="EMBL" id="AP024110">
    <property type="protein sequence ID" value="BCM24275.1"/>
    <property type="molecule type" value="Genomic_DNA"/>
</dbReference>
<dbReference type="Pfam" id="PF02321">
    <property type="entry name" value="OEP"/>
    <property type="match status" value="2"/>
</dbReference>
<comment type="subcellular location">
    <subcellularLocation>
        <location evidence="2">Cell membrane</location>
        <topology evidence="2">Lipid-anchor</topology>
    </subcellularLocation>
</comment>
<sequence length="452" mass="48315">MKTPEVPVAANYKETPAWMVGTDGMVAKPADELPRGAWWKVYGDAELDALEERLIANNPDLAAAVAHYAQAEAFSRQLRSSLFPSLDGTANAQRLRQSENRPLRSATSPNEYNDYSIGVQASYEVDLWGRVSNLVKSGKATAQAEKADLESTRLSLQAQLAQNYIALRGIDQQVALLGDTVAAYRKALDLTKVRHDNGIAPGLDVARAETQYQTAQSQVEQSLAQRALAEHAIAALVGASVSEFSIASRVDEIAVPAIPLGVPSTLLQRRPDIASAQRRVESANASVGVAKAAFFPSLTLGAGLGLESASASNWLTAPSTFWAIGPSVLLNLFDAGKRKAQVVQAQAVLDETGANYRGVVIGAFQQVEDNLALLNHYTKAAESQQSAAAAAKQSEDFSISRYRQGAASYLEVTASQTAALQTQRDLLDLNTRRLQASVQLIRALGGGWADPS</sequence>